<reference evidence="3 4" key="1">
    <citation type="journal article" date="2024" name="Commun. Biol.">
        <title>Comparative genomic analysis of thermophilic fungi reveals convergent evolutionary adaptations and gene losses.</title>
        <authorList>
            <person name="Steindorff A.S."/>
            <person name="Aguilar-Pontes M.V."/>
            <person name="Robinson A.J."/>
            <person name="Andreopoulos B."/>
            <person name="LaButti K."/>
            <person name="Kuo A."/>
            <person name="Mondo S."/>
            <person name="Riley R."/>
            <person name="Otillar R."/>
            <person name="Haridas S."/>
            <person name="Lipzen A."/>
            <person name="Grimwood J."/>
            <person name="Schmutz J."/>
            <person name="Clum A."/>
            <person name="Reid I.D."/>
            <person name="Moisan M.C."/>
            <person name="Butler G."/>
            <person name="Nguyen T.T.M."/>
            <person name="Dewar K."/>
            <person name="Conant G."/>
            <person name="Drula E."/>
            <person name="Henrissat B."/>
            <person name="Hansel C."/>
            <person name="Singer S."/>
            <person name="Hutchinson M.I."/>
            <person name="de Vries R.P."/>
            <person name="Natvig D.O."/>
            <person name="Powell A.J."/>
            <person name="Tsang A."/>
            <person name="Grigoriev I.V."/>
        </authorList>
    </citation>
    <scope>NUCLEOTIDE SEQUENCE [LARGE SCALE GENOMIC DNA]</scope>
    <source>
        <strain evidence="3 4">ATCC 22073</strain>
    </source>
</reference>
<keyword evidence="4" id="KW-1185">Reference proteome</keyword>
<name>A0ABR4D8Q0_9PEZI</name>
<sequence>MPQTRATKNPPPLASSSGSQHASDKFEAFDWLGQNRSVVQGVSRIQAYRIHPSRWTQLTRKPSPSPPRRPPSSSPNNNAMDVDTPTRMVTRSMARKGGACDGANAQGAKRSSPSPAASPRPARRRRTTASDKSPADSSDIIPAAALPILQLPSNLKGNDVFCLHCGHTPSSSKCSIDCYRTFRNTHFVPAESKIHIRHTAPGAHHTGLGVYVNAGSSGFHEGDYLGEYLGELLPLGAPEVMQSDYIFTLDAVTRKTRGKRGARHDVAPEVYVDAAQHGNWTRFVNSSCTPNVEALARQAGRVRMVVYRAVRAIRPGEQLFVYYGKGYFTSRGLRCLCPADTKPHMPPEDEIQVP</sequence>
<feature type="region of interest" description="Disordered" evidence="1">
    <location>
        <begin position="1"/>
        <end position="22"/>
    </location>
</feature>
<evidence type="ECO:0000256" key="1">
    <source>
        <dbReference type="SAM" id="MobiDB-lite"/>
    </source>
</evidence>
<organism evidence="3 4">
    <name type="scientific">Remersonia thermophila</name>
    <dbReference type="NCBI Taxonomy" id="72144"/>
    <lineage>
        <taxon>Eukaryota</taxon>
        <taxon>Fungi</taxon>
        <taxon>Dikarya</taxon>
        <taxon>Ascomycota</taxon>
        <taxon>Pezizomycotina</taxon>
        <taxon>Sordariomycetes</taxon>
        <taxon>Sordariomycetidae</taxon>
        <taxon>Sordariales</taxon>
        <taxon>Sordariales incertae sedis</taxon>
        <taxon>Remersonia</taxon>
    </lineage>
</organism>
<dbReference type="EMBL" id="JAZGUE010000005">
    <property type="protein sequence ID" value="KAL2266698.1"/>
    <property type="molecule type" value="Genomic_DNA"/>
</dbReference>
<feature type="compositionally biased region" description="Pro residues" evidence="1">
    <location>
        <begin position="63"/>
        <end position="73"/>
    </location>
</feature>
<evidence type="ECO:0000313" key="3">
    <source>
        <dbReference type="EMBL" id="KAL2266698.1"/>
    </source>
</evidence>
<dbReference type="SMART" id="SM00317">
    <property type="entry name" value="SET"/>
    <property type="match status" value="1"/>
</dbReference>
<comment type="caution">
    <text evidence="3">The sequence shown here is derived from an EMBL/GenBank/DDBJ whole genome shotgun (WGS) entry which is preliminary data.</text>
</comment>
<protein>
    <recommendedName>
        <fullName evidence="2">SET domain-containing protein</fullName>
    </recommendedName>
</protein>
<dbReference type="Gene3D" id="2.170.270.10">
    <property type="entry name" value="SET domain"/>
    <property type="match status" value="1"/>
</dbReference>
<dbReference type="Proteomes" id="UP001600064">
    <property type="component" value="Unassembled WGS sequence"/>
</dbReference>
<feature type="region of interest" description="Disordered" evidence="1">
    <location>
        <begin position="46"/>
        <end position="83"/>
    </location>
</feature>
<dbReference type="SUPFAM" id="SSF82199">
    <property type="entry name" value="SET domain"/>
    <property type="match status" value="1"/>
</dbReference>
<evidence type="ECO:0000259" key="2">
    <source>
        <dbReference type="PROSITE" id="PS50280"/>
    </source>
</evidence>
<feature type="compositionally biased region" description="Low complexity" evidence="1">
    <location>
        <begin position="110"/>
        <end position="120"/>
    </location>
</feature>
<dbReference type="InterPro" id="IPR046341">
    <property type="entry name" value="SET_dom_sf"/>
</dbReference>
<proteinExistence type="predicted"/>
<feature type="domain" description="SET" evidence="2">
    <location>
        <begin position="192"/>
        <end position="324"/>
    </location>
</feature>
<dbReference type="InterPro" id="IPR051357">
    <property type="entry name" value="H3K9_HMTase_SUVAR3-9"/>
</dbReference>
<dbReference type="RefSeq" id="XP_070865425.1">
    <property type="nucleotide sequence ID" value="XM_071012719.1"/>
</dbReference>
<dbReference type="PANTHER" id="PTHR45660:SF13">
    <property type="entry name" value="HISTONE-LYSINE N-METHYLTRANSFERASE SETMAR"/>
    <property type="match status" value="1"/>
</dbReference>
<dbReference type="PANTHER" id="PTHR45660">
    <property type="entry name" value="HISTONE-LYSINE N-METHYLTRANSFERASE SETMAR"/>
    <property type="match status" value="1"/>
</dbReference>
<dbReference type="Pfam" id="PF00856">
    <property type="entry name" value="SET"/>
    <property type="match status" value="1"/>
</dbReference>
<dbReference type="GeneID" id="98127363"/>
<evidence type="ECO:0000313" key="4">
    <source>
        <dbReference type="Proteomes" id="UP001600064"/>
    </source>
</evidence>
<dbReference type="PROSITE" id="PS50280">
    <property type="entry name" value="SET"/>
    <property type="match status" value="1"/>
</dbReference>
<dbReference type="InterPro" id="IPR001214">
    <property type="entry name" value="SET_dom"/>
</dbReference>
<feature type="region of interest" description="Disordered" evidence="1">
    <location>
        <begin position="97"/>
        <end position="138"/>
    </location>
</feature>
<accession>A0ABR4D8Q0</accession>
<gene>
    <name evidence="3" type="ORF">VTJ83DRAFT_6050</name>
</gene>